<evidence type="ECO:0000256" key="1">
    <source>
        <dbReference type="ARBA" id="ARBA00009175"/>
    </source>
</evidence>
<keyword evidence="2" id="KW-0479">Metal-binding</keyword>
<dbReference type="NCBIfam" id="TIGR01256">
    <property type="entry name" value="modA"/>
    <property type="match status" value="1"/>
</dbReference>
<dbReference type="Proteomes" id="UP001172083">
    <property type="component" value="Unassembled WGS sequence"/>
</dbReference>
<organism evidence="4 5">
    <name type="scientific">Agaribacillus aureus</name>
    <dbReference type="NCBI Taxonomy" id="3051825"/>
    <lineage>
        <taxon>Bacteria</taxon>
        <taxon>Pseudomonadati</taxon>
        <taxon>Bacteroidota</taxon>
        <taxon>Cytophagia</taxon>
        <taxon>Cytophagales</taxon>
        <taxon>Splendidivirgaceae</taxon>
        <taxon>Agaribacillus</taxon>
    </lineage>
</organism>
<reference evidence="4" key="1">
    <citation type="submission" date="2023-06" db="EMBL/GenBank/DDBJ databases">
        <title>Genomic of Agaribacillus aureum.</title>
        <authorList>
            <person name="Wang G."/>
        </authorList>
    </citation>
    <scope>NUCLEOTIDE SEQUENCE</scope>
    <source>
        <strain evidence="4">BMA12</strain>
    </source>
</reference>
<proteinExistence type="inferred from homology"/>
<evidence type="ECO:0000256" key="2">
    <source>
        <dbReference type="ARBA" id="ARBA00022723"/>
    </source>
</evidence>
<dbReference type="Gene3D" id="3.40.190.10">
    <property type="entry name" value="Periplasmic binding protein-like II"/>
    <property type="match status" value="2"/>
</dbReference>
<dbReference type="PIRSF" id="PIRSF004846">
    <property type="entry name" value="ModA"/>
    <property type="match status" value="1"/>
</dbReference>
<dbReference type="InterPro" id="IPR005950">
    <property type="entry name" value="ModA"/>
</dbReference>
<gene>
    <name evidence="4" type="primary">modA</name>
    <name evidence="4" type="ORF">QQ020_18065</name>
</gene>
<dbReference type="InterPro" id="IPR050682">
    <property type="entry name" value="ModA/WtpA"/>
</dbReference>
<dbReference type="SUPFAM" id="SSF53850">
    <property type="entry name" value="Periplasmic binding protein-like II"/>
    <property type="match status" value="1"/>
</dbReference>
<dbReference type="CDD" id="cd13539">
    <property type="entry name" value="PBP2_AvModA"/>
    <property type="match status" value="1"/>
</dbReference>
<dbReference type="PANTHER" id="PTHR30632">
    <property type="entry name" value="MOLYBDATE-BINDING PERIPLASMIC PROTEIN"/>
    <property type="match status" value="1"/>
</dbReference>
<dbReference type="Pfam" id="PF13531">
    <property type="entry name" value="SBP_bac_11"/>
    <property type="match status" value="1"/>
</dbReference>
<dbReference type="InterPro" id="IPR044084">
    <property type="entry name" value="AvModA-like_subst-bd"/>
</dbReference>
<dbReference type="PANTHER" id="PTHR30632:SF14">
    <property type="entry name" value="TUNGSTATE_MOLYBDATE_CHROMATE-BINDING PROTEIN MODA"/>
    <property type="match status" value="1"/>
</dbReference>
<keyword evidence="5" id="KW-1185">Reference proteome</keyword>
<keyword evidence="3" id="KW-0732">Signal</keyword>
<sequence>MKINLPSLLFLSVLIFEGCGPDYPASLKIATAANVQYAMKALTADFAQRTGIRTEVIVGSSGKLTAQILQGAPYDIFISADMKYPAELFKNDKTLTEPVVYARGKLVLWTLDQDISLNLDSISSKKIAHLAIANPTTAPYGKAAVATLKYYAKYELVKPKIVSGESISQTNQFVLSGAAQLGFTAKSVVLAPALKDKGKWIEIDPLSYDPIQQGMVILKKQNPNAVEAKKFYNYVLSSQGRAILDAFGYETDTLK</sequence>
<evidence type="ECO:0000256" key="3">
    <source>
        <dbReference type="ARBA" id="ARBA00022729"/>
    </source>
</evidence>
<accession>A0ABT8L8A1</accession>
<comment type="similarity">
    <text evidence="1">Belongs to the bacterial solute-binding protein ModA family.</text>
</comment>
<evidence type="ECO:0000313" key="5">
    <source>
        <dbReference type="Proteomes" id="UP001172083"/>
    </source>
</evidence>
<protein>
    <submittedName>
        <fullName evidence="4">Molybdate ABC transporter substrate-binding protein</fullName>
    </submittedName>
</protein>
<name>A0ABT8L8A1_9BACT</name>
<dbReference type="RefSeq" id="WP_346759325.1">
    <property type="nucleotide sequence ID" value="NZ_JAUJEB010000004.1"/>
</dbReference>
<evidence type="ECO:0000313" key="4">
    <source>
        <dbReference type="EMBL" id="MDN5213987.1"/>
    </source>
</evidence>
<comment type="caution">
    <text evidence="4">The sequence shown here is derived from an EMBL/GenBank/DDBJ whole genome shotgun (WGS) entry which is preliminary data.</text>
</comment>
<dbReference type="EMBL" id="JAUJEB010000004">
    <property type="protein sequence ID" value="MDN5213987.1"/>
    <property type="molecule type" value="Genomic_DNA"/>
</dbReference>